<dbReference type="GO" id="GO:0000977">
    <property type="term" value="F:RNA polymerase II transcription regulatory region sequence-specific DNA binding"/>
    <property type="evidence" value="ECO:0007669"/>
    <property type="project" value="TreeGrafter"/>
</dbReference>
<evidence type="ECO:0000256" key="4">
    <source>
        <dbReference type="SAM" id="MobiDB-lite"/>
    </source>
</evidence>
<dbReference type="CDD" id="cd00086">
    <property type="entry name" value="homeodomain"/>
    <property type="match status" value="1"/>
</dbReference>
<dbReference type="GO" id="GO:0005634">
    <property type="term" value="C:nucleus"/>
    <property type="evidence" value="ECO:0007669"/>
    <property type="project" value="UniProtKB-SubCell"/>
</dbReference>
<organism evidence="6">
    <name type="scientific">Spodoptera frugiperda</name>
    <name type="common">Fall armyworm</name>
    <dbReference type="NCBI Taxonomy" id="7108"/>
    <lineage>
        <taxon>Eukaryota</taxon>
        <taxon>Metazoa</taxon>
        <taxon>Ecdysozoa</taxon>
        <taxon>Arthropoda</taxon>
        <taxon>Hexapoda</taxon>
        <taxon>Insecta</taxon>
        <taxon>Pterygota</taxon>
        <taxon>Neoptera</taxon>
        <taxon>Endopterygota</taxon>
        <taxon>Lepidoptera</taxon>
        <taxon>Glossata</taxon>
        <taxon>Ditrysia</taxon>
        <taxon>Noctuoidea</taxon>
        <taxon>Noctuidae</taxon>
        <taxon>Amphipyrinae</taxon>
        <taxon>Spodoptera</taxon>
    </lineage>
</organism>
<feature type="compositionally biased region" description="Low complexity" evidence="4">
    <location>
        <begin position="51"/>
        <end position="61"/>
    </location>
</feature>
<dbReference type="InterPro" id="IPR050649">
    <property type="entry name" value="Paired_Homeobox_TFs"/>
</dbReference>
<keyword evidence="2 3" id="KW-0539">Nucleus</keyword>
<dbReference type="SUPFAM" id="SSF46689">
    <property type="entry name" value="Homeodomain-like"/>
    <property type="match status" value="1"/>
</dbReference>
<dbReference type="AlphaFoldDB" id="A0A2H1V561"/>
<dbReference type="SMART" id="SM00389">
    <property type="entry name" value="HOX"/>
    <property type="match status" value="1"/>
</dbReference>
<dbReference type="GO" id="GO:0000981">
    <property type="term" value="F:DNA-binding transcription factor activity, RNA polymerase II-specific"/>
    <property type="evidence" value="ECO:0007669"/>
    <property type="project" value="TreeGrafter"/>
</dbReference>
<feature type="compositionally biased region" description="Gly residues" evidence="4">
    <location>
        <begin position="41"/>
        <end position="50"/>
    </location>
</feature>
<dbReference type="InterPro" id="IPR009057">
    <property type="entry name" value="Homeodomain-like_sf"/>
</dbReference>
<reference evidence="6" key="1">
    <citation type="submission" date="2016-07" db="EMBL/GenBank/DDBJ databases">
        <authorList>
            <person name="Bretaudeau A."/>
        </authorList>
    </citation>
    <scope>NUCLEOTIDE SEQUENCE</scope>
    <source>
        <strain evidence="6">Rice</strain>
        <tissue evidence="6">Whole body</tissue>
    </source>
</reference>
<evidence type="ECO:0000256" key="3">
    <source>
        <dbReference type="RuleBase" id="RU000682"/>
    </source>
</evidence>
<name>A0A2H1V561_SPOFR</name>
<protein>
    <submittedName>
        <fullName evidence="6">SFRICE_027991</fullName>
    </submittedName>
</protein>
<evidence type="ECO:0000256" key="2">
    <source>
        <dbReference type="PROSITE-ProRule" id="PRU00108"/>
    </source>
</evidence>
<dbReference type="Pfam" id="PF00046">
    <property type="entry name" value="Homeodomain"/>
    <property type="match status" value="1"/>
</dbReference>
<evidence type="ECO:0000259" key="5">
    <source>
        <dbReference type="PROSITE" id="PS50071"/>
    </source>
</evidence>
<dbReference type="PANTHER" id="PTHR24329:SF520">
    <property type="entry name" value="ALX HOMEOBOX PROTEIN 1-LIKE PROTEIN"/>
    <property type="match status" value="1"/>
</dbReference>
<dbReference type="PANTHER" id="PTHR24329">
    <property type="entry name" value="HOMEOBOX PROTEIN ARISTALESS"/>
    <property type="match status" value="1"/>
</dbReference>
<feature type="domain" description="Homeobox" evidence="5">
    <location>
        <begin position="76"/>
        <end position="125"/>
    </location>
</feature>
<accession>A0A2H1V561</accession>
<feature type="region of interest" description="Disordered" evidence="4">
    <location>
        <begin position="35"/>
        <end position="84"/>
    </location>
</feature>
<evidence type="ECO:0000313" key="6">
    <source>
        <dbReference type="EMBL" id="SOQ35929.1"/>
    </source>
</evidence>
<proteinExistence type="predicted"/>
<comment type="subcellular location">
    <subcellularLocation>
        <location evidence="1 2 3">Nucleus</location>
    </subcellularLocation>
</comment>
<keyword evidence="2 3" id="KW-0238">DNA-binding</keyword>
<sequence>MLEAHIHEQHSATHEAATVALLLNTVAVSSEGAFKKLKPEPGGGSGGVSGGASALSPALGPQHAGHTPTTASCPTPARRRHRTTFTQEQLAELEAAFAKSHYPDIYCREELARTTKLNEARIQST</sequence>
<dbReference type="EMBL" id="ODYU01000709">
    <property type="protein sequence ID" value="SOQ35929.1"/>
    <property type="molecule type" value="Genomic_DNA"/>
</dbReference>
<dbReference type="InterPro" id="IPR001356">
    <property type="entry name" value="HD"/>
</dbReference>
<dbReference type="PROSITE" id="PS50071">
    <property type="entry name" value="HOMEOBOX_2"/>
    <property type="match status" value="1"/>
</dbReference>
<dbReference type="Gene3D" id="1.10.10.60">
    <property type="entry name" value="Homeodomain-like"/>
    <property type="match status" value="1"/>
</dbReference>
<evidence type="ECO:0000256" key="1">
    <source>
        <dbReference type="ARBA" id="ARBA00004123"/>
    </source>
</evidence>
<keyword evidence="2 3" id="KW-0371">Homeobox</keyword>
<gene>
    <name evidence="6" type="ORF">SFRICE_027991</name>
</gene>